<evidence type="ECO:0000256" key="4">
    <source>
        <dbReference type="SAM" id="MobiDB-lite"/>
    </source>
</evidence>
<keyword evidence="2" id="KW-0677">Repeat</keyword>
<sequence length="409" mass="42750">MSWTQSETNVTSTDASDTGSRDGGSGDDSGVTDTSDSGEAEPRCGDGKVGAEEECDLGPLNSDNGGCTTTCMLAVCGDGLLHIGHEACDDGNATNDDTCTTLCEAPGCSDGLVSGMESDVDCGGGCLPCGVGLNCNASSDCETWGCFEGVCGYTESCEEINSNTPEAPSGRYWIDVDGDGPNTPFEVLCELERGGGGWTLVLVSSDDAQHTWTWEHRAWLTTDATVVGSLDETNRDYKSRAYNEMVFRDILAVHAPSDIWAQYDDVTQGSTDLGHYVGAEPSPNCDYAMAGNGIEMTDGTLASNLENDVGLCDTDLYFNIGDHETSLDYCLVSDVCSTATHGLAWNRGGNNGCPFDDADLAGLGPASQCGCCELGRDMLESGGRGFAGALGLNSGTAELGENYIQVFVR</sequence>
<feature type="domain" description="Fibrinogen C-terminal" evidence="5">
    <location>
        <begin position="148"/>
        <end position="201"/>
    </location>
</feature>
<protein>
    <recommendedName>
        <fullName evidence="5">Fibrinogen C-terminal domain-containing protein</fullName>
    </recommendedName>
</protein>
<dbReference type="InterPro" id="IPR036056">
    <property type="entry name" value="Fibrinogen-like_C"/>
</dbReference>
<dbReference type="NCBIfam" id="TIGR02232">
    <property type="entry name" value="myxo_disulf_rpt"/>
    <property type="match status" value="1"/>
</dbReference>
<dbReference type="AlphaFoldDB" id="A0A2S9XUL3"/>
<feature type="compositionally biased region" description="Polar residues" evidence="4">
    <location>
        <begin position="1"/>
        <end position="10"/>
    </location>
</feature>
<dbReference type="PROSITE" id="PS51406">
    <property type="entry name" value="FIBRINOGEN_C_2"/>
    <property type="match status" value="1"/>
</dbReference>
<accession>A0A2S9XUL3</accession>
<dbReference type="InterPro" id="IPR002181">
    <property type="entry name" value="Fibrinogen_a/b/g_C_dom"/>
</dbReference>
<evidence type="ECO:0000313" key="6">
    <source>
        <dbReference type="EMBL" id="PRP96401.1"/>
    </source>
</evidence>
<dbReference type="SUPFAM" id="SSF56496">
    <property type="entry name" value="Fibrinogen C-terminal domain-like"/>
    <property type="match status" value="1"/>
</dbReference>
<feature type="region of interest" description="Disordered" evidence="4">
    <location>
        <begin position="1"/>
        <end position="48"/>
    </location>
</feature>
<evidence type="ECO:0000313" key="7">
    <source>
        <dbReference type="Proteomes" id="UP000238823"/>
    </source>
</evidence>
<organism evidence="6 7">
    <name type="scientific">Enhygromyxa salina</name>
    <dbReference type="NCBI Taxonomy" id="215803"/>
    <lineage>
        <taxon>Bacteria</taxon>
        <taxon>Pseudomonadati</taxon>
        <taxon>Myxococcota</taxon>
        <taxon>Polyangia</taxon>
        <taxon>Nannocystales</taxon>
        <taxon>Nannocystaceae</taxon>
        <taxon>Enhygromyxa</taxon>
    </lineage>
</organism>
<evidence type="ECO:0000256" key="2">
    <source>
        <dbReference type="ARBA" id="ARBA00022737"/>
    </source>
</evidence>
<name>A0A2S9XUL3_9BACT</name>
<evidence type="ECO:0000259" key="5">
    <source>
        <dbReference type="PROSITE" id="PS51406"/>
    </source>
</evidence>
<dbReference type="EMBL" id="PVNL01000135">
    <property type="protein sequence ID" value="PRP96401.1"/>
    <property type="molecule type" value="Genomic_DNA"/>
</dbReference>
<keyword evidence="1" id="KW-0732">Signal</keyword>
<dbReference type="Proteomes" id="UP000238823">
    <property type="component" value="Unassembled WGS sequence"/>
</dbReference>
<evidence type="ECO:0000256" key="1">
    <source>
        <dbReference type="ARBA" id="ARBA00022729"/>
    </source>
</evidence>
<dbReference type="InterPro" id="IPR011936">
    <property type="entry name" value="Myxo_disulph_rpt"/>
</dbReference>
<evidence type="ECO:0000256" key="3">
    <source>
        <dbReference type="ARBA" id="ARBA00023157"/>
    </source>
</evidence>
<gene>
    <name evidence="6" type="ORF">ENSA7_72160</name>
</gene>
<comment type="caution">
    <text evidence="6">The sequence shown here is derived from an EMBL/GenBank/DDBJ whole genome shotgun (WGS) entry which is preliminary data.</text>
</comment>
<reference evidence="6 7" key="1">
    <citation type="submission" date="2018-03" db="EMBL/GenBank/DDBJ databases">
        <title>Draft Genome Sequences of the Obligatory Marine Myxobacteria Enhygromyxa salina SWB007.</title>
        <authorList>
            <person name="Poehlein A."/>
            <person name="Moghaddam J.A."/>
            <person name="Harms H."/>
            <person name="Alanjari M."/>
            <person name="Koenig G.M."/>
            <person name="Daniel R."/>
            <person name="Schaeberle T.F."/>
        </authorList>
    </citation>
    <scope>NUCLEOTIDE SEQUENCE [LARGE SCALE GENOMIC DNA]</scope>
    <source>
        <strain evidence="6 7">SWB007</strain>
    </source>
</reference>
<keyword evidence="3" id="KW-1015">Disulfide bond</keyword>
<dbReference type="Gene3D" id="2.60.120.1000">
    <property type="match status" value="1"/>
</dbReference>
<proteinExistence type="predicted"/>
<dbReference type="NCBIfam" id="NF040941">
    <property type="entry name" value="GGGWT_bact"/>
    <property type="match status" value="1"/>
</dbReference>
<feature type="compositionally biased region" description="Low complexity" evidence="4">
    <location>
        <begin position="28"/>
        <end position="37"/>
    </location>
</feature>